<evidence type="ECO:0000313" key="3">
    <source>
        <dbReference type="Proteomes" id="UP000436181"/>
    </source>
</evidence>
<keyword evidence="2" id="KW-0378">Hydrolase</keyword>
<accession>A0ABQ6VKF3</accession>
<evidence type="ECO:0000313" key="2">
    <source>
        <dbReference type="EMBL" id="KAB3522961.1"/>
    </source>
</evidence>
<gene>
    <name evidence="2" type="ORF">F8377_02005</name>
</gene>
<sequence>MLAQFPTLMELLLTGMYLPSSVSRLAELLACIPEDLAAAVDLDVTDCLGPTVPNQYPLTPAQISARILPIVNDYCPENRLSEPPETHLQIKRSETSITFCLSVPLLEGQAIEKLIATTARTRNVSAAEALVLLIMGNADVSVTLNLFRHADNPDAPLVAAGTILDERSTKKWLDKVTHTRTLAPSGTSSYSPTAAQRAYIEARDVHCRFPGCTVPAHRCDIDHIHRYDGGGPTHTDNLHLLCRHHHKLKTAGIWDVTRYPDSSETWSSINDGHTVTTIANGPLARPTFAQRLR</sequence>
<protein>
    <submittedName>
        <fullName evidence="2">HNH endonuclease</fullName>
    </submittedName>
</protein>
<comment type="caution">
    <text evidence="2">The sequence shown here is derived from an EMBL/GenBank/DDBJ whole genome shotgun (WGS) entry which is preliminary data.</text>
</comment>
<dbReference type="RefSeq" id="WP_151843795.1">
    <property type="nucleotide sequence ID" value="NZ_WBZJ01000001.1"/>
</dbReference>
<keyword evidence="3" id="KW-1185">Reference proteome</keyword>
<dbReference type="InterPro" id="IPR003615">
    <property type="entry name" value="HNH_nuc"/>
</dbReference>
<dbReference type="Gene3D" id="1.10.30.50">
    <property type="match status" value="1"/>
</dbReference>
<keyword evidence="2" id="KW-0255">Endonuclease</keyword>
<proteinExistence type="predicted"/>
<dbReference type="CDD" id="cd00085">
    <property type="entry name" value="HNHc"/>
    <property type="match status" value="1"/>
</dbReference>
<feature type="domain" description="HNH nuclease" evidence="1">
    <location>
        <begin position="195"/>
        <end position="247"/>
    </location>
</feature>
<reference evidence="2 3" key="1">
    <citation type="submission" date="2019-10" db="EMBL/GenBank/DDBJ databases">
        <title>Corynebacterium sp novel species isolated from the respiratory tract of Marmot.</title>
        <authorList>
            <person name="Zhang G."/>
        </authorList>
    </citation>
    <scope>NUCLEOTIDE SEQUENCE [LARGE SCALE GENOMIC DNA]</scope>
    <source>
        <strain evidence="2 3">336</strain>
    </source>
</reference>
<dbReference type="Proteomes" id="UP000436181">
    <property type="component" value="Unassembled WGS sequence"/>
</dbReference>
<name>A0ABQ6VKF3_9CORY</name>
<dbReference type="GO" id="GO:0004519">
    <property type="term" value="F:endonuclease activity"/>
    <property type="evidence" value="ECO:0007669"/>
    <property type="project" value="UniProtKB-KW"/>
</dbReference>
<organism evidence="2 3">
    <name type="scientific">Corynebacterium zhongnanshanii</name>
    <dbReference type="NCBI Taxonomy" id="2768834"/>
    <lineage>
        <taxon>Bacteria</taxon>
        <taxon>Bacillati</taxon>
        <taxon>Actinomycetota</taxon>
        <taxon>Actinomycetes</taxon>
        <taxon>Mycobacteriales</taxon>
        <taxon>Corynebacteriaceae</taxon>
        <taxon>Corynebacterium</taxon>
    </lineage>
</organism>
<keyword evidence="2" id="KW-0540">Nuclease</keyword>
<dbReference type="SMART" id="SM00507">
    <property type="entry name" value="HNHc"/>
    <property type="match status" value="1"/>
</dbReference>
<evidence type="ECO:0000259" key="1">
    <source>
        <dbReference type="SMART" id="SM00507"/>
    </source>
</evidence>
<dbReference type="EMBL" id="WBZJ01000001">
    <property type="protein sequence ID" value="KAB3522961.1"/>
    <property type="molecule type" value="Genomic_DNA"/>
</dbReference>